<dbReference type="PANTHER" id="PTHR30437:SF4">
    <property type="entry name" value="TRANSCRIPTION ELONGATION FACTOR GREA"/>
    <property type="match status" value="1"/>
</dbReference>
<dbReference type="PROSITE" id="PS00829">
    <property type="entry name" value="GREAB_1"/>
    <property type="match status" value="1"/>
</dbReference>
<accession>A0A369KTP2</accession>
<keyword evidence="13" id="KW-1185">Reference proteome</keyword>
<keyword evidence="4 8" id="KW-0238">DNA-binding</keyword>
<evidence type="ECO:0000256" key="5">
    <source>
        <dbReference type="ARBA" id="ARBA00023163"/>
    </source>
</evidence>
<dbReference type="AlphaFoldDB" id="A0A369KTP2"/>
<evidence type="ECO:0000256" key="9">
    <source>
        <dbReference type="RuleBase" id="RU000556"/>
    </source>
</evidence>
<evidence type="ECO:0000256" key="3">
    <source>
        <dbReference type="ARBA" id="ARBA00023015"/>
    </source>
</evidence>
<comment type="similarity">
    <text evidence="1 8 9">Belongs to the GreA/GreB family.</text>
</comment>
<dbReference type="InterPro" id="IPR006359">
    <property type="entry name" value="Tscrpt_elong_fac_GreA"/>
</dbReference>
<evidence type="ECO:0000313" key="13">
    <source>
        <dbReference type="Proteomes" id="UP000253934"/>
    </source>
</evidence>
<dbReference type="InterPro" id="IPR001437">
    <property type="entry name" value="Tscrpt_elong_fac_GreA/B_C"/>
</dbReference>
<feature type="domain" description="Transcription elongation factor GreA/GreB C-terminal" evidence="10">
    <location>
        <begin position="87"/>
        <end position="163"/>
    </location>
</feature>
<keyword evidence="12" id="KW-0251">Elongation factor</keyword>
<dbReference type="InterPro" id="IPR023459">
    <property type="entry name" value="Tscrpt_elong_fac_GreA/B_fam"/>
</dbReference>
<gene>
    <name evidence="8" type="primary">greA</name>
    <name evidence="12" type="ORF">DCC88_06400</name>
</gene>
<dbReference type="SUPFAM" id="SSF54534">
    <property type="entry name" value="FKBP-like"/>
    <property type="match status" value="1"/>
</dbReference>
<organism evidence="12 13">
    <name type="scientific">Spirobacillus cienkowskii</name>
    <dbReference type="NCBI Taxonomy" id="495820"/>
    <lineage>
        <taxon>Bacteria</taxon>
        <taxon>Pseudomonadati</taxon>
        <taxon>Bdellovibrionota</taxon>
        <taxon>Oligoflexia</taxon>
        <taxon>Silvanigrellales</taxon>
        <taxon>Spirobacillus</taxon>
    </lineage>
</organism>
<comment type="function">
    <text evidence="6 8 9">Necessary for efficient RNA polymerase transcription elongation past template-encoded arresting sites. The arresting sites in DNA have the property of trapping a certain fraction of elongating RNA polymerases that pass through, resulting in locked ternary complexes. Cleavage of the nascent transcript by cleavage factors such as GreA or GreB allows the resumption of elongation from the new 3'terminus. GreA releases sequences of 2 to 3 nucleotides.</text>
</comment>
<dbReference type="InterPro" id="IPR028624">
    <property type="entry name" value="Tscrpt_elong_fac_GreA/B"/>
</dbReference>
<dbReference type="InterPro" id="IPR036805">
    <property type="entry name" value="Tscrpt_elong_fac_GreA/B_N_sf"/>
</dbReference>
<dbReference type="GO" id="GO:0006354">
    <property type="term" value="P:DNA-templated transcription elongation"/>
    <property type="evidence" value="ECO:0007669"/>
    <property type="project" value="TreeGrafter"/>
</dbReference>
<dbReference type="PIRSF" id="PIRSF006092">
    <property type="entry name" value="GreA_GreB"/>
    <property type="match status" value="1"/>
</dbReference>
<evidence type="ECO:0000313" key="12">
    <source>
        <dbReference type="EMBL" id="RDB36207.1"/>
    </source>
</evidence>
<dbReference type="NCBIfam" id="NF001261">
    <property type="entry name" value="PRK00226.1-2"/>
    <property type="match status" value="1"/>
</dbReference>
<evidence type="ECO:0000256" key="8">
    <source>
        <dbReference type="HAMAP-Rule" id="MF_00105"/>
    </source>
</evidence>
<keyword evidence="3 8" id="KW-0805">Transcription regulation</keyword>
<dbReference type="FunFam" id="1.10.287.180:FF:000001">
    <property type="entry name" value="Transcription elongation factor GreA"/>
    <property type="match status" value="1"/>
</dbReference>
<dbReference type="SUPFAM" id="SSF46557">
    <property type="entry name" value="GreA transcript cleavage protein, N-terminal domain"/>
    <property type="match status" value="1"/>
</dbReference>
<dbReference type="HAMAP" id="MF_00105">
    <property type="entry name" value="GreA_GreB"/>
    <property type="match status" value="1"/>
</dbReference>
<comment type="caution">
    <text evidence="12">The sequence shown here is derived from an EMBL/GenBank/DDBJ whole genome shotgun (WGS) entry which is preliminary data.</text>
</comment>
<dbReference type="EMBL" id="QOVW01000065">
    <property type="protein sequence ID" value="RDB36207.1"/>
    <property type="molecule type" value="Genomic_DNA"/>
</dbReference>
<dbReference type="PANTHER" id="PTHR30437">
    <property type="entry name" value="TRANSCRIPTION ELONGATION FACTOR GREA"/>
    <property type="match status" value="1"/>
</dbReference>
<dbReference type="GO" id="GO:0070063">
    <property type="term" value="F:RNA polymerase binding"/>
    <property type="evidence" value="ECO:0007669"/>
    <property type="project" value="InterPro"/>
</dbReference>
<evidence type="ECO:0000256" key="4">
    <source>
        <dbReference type="ARBA" id="ARBA00023125"/>
    </source>
</evidence>
<reference evidence="12" key="1">
    <citation type="submission" date="2018-04" db="EMBL/GenBank/DDBJ databases">
        <title>Draft genome sequence of the Candidatus Spirobacillus cienkowskii, a pathogen of freshwater Daphnia species, reconstructed from hemolymph metagenomic reads.</title>
        <authorList>
            <person name="Bresciani L."/>
            <person name="Lemos L.N."/>
            <person name="Wale N."/>
            <person name="Lin J.Y."/>
            <person name="Fernandes G.R."/>
            <person name="Duffy M.A."/>
            <person name="Rodrigues J.M."/>
        </authorList>
    </citation>
    <scope>NUCLEOTIDE SEQUENCE [LARGE SCALE GENOMIC DNA]</scope>
    <source>
        <strain evidence="12">Binning01</strain>
    </source>
</reference>
<name>A0A369KTP2_9BACT</name>
<protein>
    <recommendedName>
        <fullName evidence="2 8">Transcription elongation factor GreA</fullName>
    </recommendedName>
    <alternativeName>
        <fullName evidence="7 8">Transcript cleavage factor GreA</fullName>
    </alternativeName>
</protein>
<dbReference type="Gene3D" id="3.10.50.30">
    <property type="entry name" value="Transcription elongation factor, GreA/GreB, C-terminal domain"/>
    <property type="match status" value="1"/>
</dbReference>
<keyword evidence="5 8" id="KW-0804">Transcription</keyword>
<dbReference type="RefSeq" id="WP_338636982.1">
    <property type="nucleotide sequence ID" value="NZ_CP146516.1"/>
</dbReference>
<dbReference type="InterPro" id="IPR022691">
    <property type="entry name" value="Tscrpt_elong_fac_GreA/B_N"/>
</dbReference>
<dbReference type="Gene3D" id="1.10.287.180">
    <property type="entry name" value="Transcription elongation factor, GreA/GreB, N-terminal domain"/>
    <property type="match status" value="1"/>
</dbReference>
<dbReference type="PROSITE" id="PS00830">
    <property type="entry name" value="GREAB_2"/>
    <property type="match status" value="1"/>
</dbReference>
<dbReference type="Pfam" id="PF01272">
    <property type="entry name" value="GreA_GreB"/>
    <property type="match status" value="1"/>
</dbReference>
<dbReference type="GO" id="GO:0003677">
    <property type="term" value="F:DNA binding"/>
    <property type="evidence" value="ECO:0007669"/>
    <property type="project" value="UniProtKB-UniRule"/>
</dbReference>
<dbReference type="GO" id="GO:0003746">
    <property type="term" value="F:translation elongation factor activity"/>
    <property type="evidence" value="ECO:0007669"/>
    <property type="project" value="UniProtKB-KW"/>
</dbReference>
<feature type="domain" description="Transcription elongation factor GreA/GreB N-terminal" evidence="11">
    <location>
        <begin position="9"/>
        <end position="79"/>
    </location>
</feature>
<dbReference type="InterPro" id="IPR018151">
    <property type="entry name" value="TF_GreA/GreB_CS"/>
</dbReference>
<dbReference type="NCBIfam" id="NF001264">
    <property type="entry name" value="PRK00226.1-5"/>
    <property type="match status" value="1"/>
</dbReference>
<evidence type="ECO:0000256" key="2">
    <source>
        <dbReference type="ARBA" id="ARBA00013729"/>
    </source>
</evidence>
<evidence type="ECO:0000259" key="11">
    <source>
        <dbReference type="Pfam" id="PF03449"/>
    </source>
</evidence>
<dbReference type="FunFam" id="3.10.50.30:FF:000001">
    <property type="entry name" value="Transcription elongation factor GreA"/>
    <property type="match status" value="1"/>
</dbReference>
<dbReference type="Pfam" id="PF03449">
    <property type="entry name" value="GreA_GreB_N"/>
    <property type="match status" value="1"/>
</dbReference>
<dbReference type="GO" id="GO:0032784">
    <property type="term" value="P:regulation of DNA-templated transcription elongation"/>
    <property type="evidence" value="ECO:0007669"/>
    <property type="project" value="UniProtKB-UniRule"/>
</dbReference>
<evidence type="ECO:0000259" key="10">
    <source>
        <dbReference type="Pfam" id="PF01272"/>
    </source>
</evidence>
<evidence type="ECO:0000256" key="6">
    <source>
        <dbReference type="ARBA" id="ARBA00024916"/>
    </source>
</evidence>
<keyword evidence="12" id="KW-0648">Protein biosynthesis</keyword>
<dbReference type="Proteomes" id="UP000253934">
    <property type="component" value="Unassembled WGS sequence"/>
</dbReference>
<evidence type="ECO:0000256" key="7">
    <source>
        <dbReference type="ARBA" id="ARBA00030776"/>
    </source>
</evidence>
<dbReference type="InterPro" id="IPR036953">
    <property type="entry name" value="GreA/GreB_C_sf"/>
</dbReference>
<dbReference type="NCBIfam" id="NF001263">
    <property type="entry name" value="PRK00226.1-4"/>
    <property type="match status" value="1"/>
</dbReference>
<proteinExistence type="inferred from homology"/>
<dbReference type="NCBIfam" id="TIGR01462">
    <property type="entry name" value="greA"/>
    <property type="match status" value="1"/>
</dbReference>
<evidence type="ECO:0000256" key="1">
    <source>
        <dbReference type="ARBA" id="ARBA00008213"/>
    </source>
</evidence>
<sequence length="166" mass="18179">MSANSNSPIPITAIGHEKLKEELKKLKTIDRPKVISEIAEARALGDLSENAEYHAAREKQGFIEGRIMELEDKLGRVQIIQVGKGKTDRVVFGAVVSLMDVSDDSHGEEKSYKIVGDLEADIKNNAISISSPLAKSLINKTVGDVVAVSLPRGEKYYEVKDIQFAD</sequence>